<evidence type="ECO:0000256" key="5">
    <source>
        <dbReference type="ARBA" id="ARBA00022605"/>
    </source>
</evidence>
<comment type="caution">
    <text evidence="11">The sequence shown here is derived from an EMBL/GenBank/DDBJ whole genome shotgun (WGS) entry which is preliminary data.</text>
</comment>
<keyword evidence="5 9" id="KW-0028">Amino-acid biosynthesis</keyword>
<dbReference type="RefSeq" id="WP_264603106.1">
    <property type="nucleotide sequence ID" value="NZ_JAOQNS010000013.1"/>
</dbReference>
<dbReference type="GO" id="GO:0004640">
    <property type="term" value="F:phosphoribosylanthranilate isomerase activity"/>
    <property type="evidence" value="ECO:0007669"/>
    <property type="project" value="UniProtKB-EC"/>
</dbReference>
<evidence type="ECO:0000256" key="4">
    <source>
        <dbReference type="ARBA" id="ARBA00022272"/>
    </source>
</evidence>
<dbReference type="Pfam" id="PF00697">
    <property type="entry name" value="PRAI"/>
    <property type="match status" value="1"/>
</dbReference>
<gene>
    <name evidence="9" type="primary">trpF</name>
    <name evidence="11" type="ORF">M2319_003881</name>
</gene>
<comment type="catalytic activity">
    <reaction evidence="1 9">
        <text>N-(5-phospho-beta-D-ribosyl)anthranilate = 1-(2-carboxyphenylamino)-1-deoxy-D-ribulose 5-phosphate</text>
        <dbReference type="Rhea" id="RHEA:21540"/>
        <dbReference type="ChEBI" id="CHEBI:18277"/>
        <dbReference type="ChEBI" id="CHEBI:58613"/>
        <dbReference type="EC" id="5.3.1.24"/>
    </reaction>
</comment>
<dbReference type="EC" id="5.3.1.24" evidence="3 9"/>
<dbReference type="InterPro" id="IPR001240">
    <property type="entry name" value="PRAI_dom"/>
</dbReference>
<accession>A0ABT3HGJ5</accession>
<keyword evidence="8 9" id="KW-0413">Isomerase</keyword>
<dbReference type="InterPro" id="IPR013785">
    <property type="entry name" value="Aldolase_TIM"/>
</dbReference>
<evidence type="ECO:0000256" key="9">
    <source>
        <dbReference type="HAMAP-Rule" id="MF_00135"/>
    </source>
</evidence>
<feature type="domain" description="N-(5'phosphoribosyl) anthranilate isomerase (PRAI)" evidence="10">
    <location>
        <begin position="5"/>
        <end position="208"/>
    </location>
</feature>
<dbReference type="InterPro" id="IPR044643">
    <property type="entry name" value="TrpF_fam"/>
</dbReference>
<reference evidence="12" key="1">
    <citation type="submission" date="2023-07" db="EMBL/GenBank/DDBJ databases">
        <title>Genome sequencing of Purple Non-Sulfur Bacteria from various extreme environments.</title>
        <authorList>
            <person name="Mayer M."/>
        </authorList>
    </citation>
    <scope>NUCLEOTIDE SEQUENCE [LARGE SCALE GENOMIC DNA]</scope>
    <source>
        <strain evidence="12">DSM 17935</strain>
    </source>
</reference>
<keyword evidence="7 9" id="KW-0057">Aromatic amino acid biosynthesis</keyword>
<dbReference type="CDD" id="cd00405">
    <property type="entry name" value="PRAI"/>
    <property type="match status" value="1"/>
</dbReference>
<comment type="similarity">
    <text evidence="9">Belongs to the TrpF family.</text>
</comment>
<keyword evidence="6 9" id="KW-0822">Tryptophan biosynthesis</keyword>
<evidence type="ECO:0000256" key="3">
    <source>
        <dbReference type="ARBA" id="ARBA00012572"/>
    </source>
</evidence>
<evidence type="ECO:0000256" key="6">
    <source>
        <dbReference type="ARBA" id="ARBA00022822"/>
    </source>
</evidence>
<dbReference type="Proteomes" id="UP001209755">
    <property type="component" value="Unassembled WGS sequence"/>
</dbReference>
<comment type="pathway">
    <text evidence="2 9">Amino-acid biosynthesis; L-tryptophan biosynthesis; L-tryptophan from chorismate: step 3/5.</text>
</comment>
<evidence type="ECO:0000256" key="1">
    <source>
        <dbReference type="ARBA" id="ARBA00001164"/>
    </source>
</evidence>
<sequence length="230" mass="24350">MSLIIKICGLKTDDALEAALDAGADMIGLVFFPKSPRHVQLETAKRLAETARGRAEIVALTVNPDDALLETVMETVAPDWLQLHGKESPARVAEVRARHGRSVMKALGISTADDVARAGAYAGIADRLLFDAKPPKDATRPGGLGETFDWSLLDALDPAVDFMLSGGLDAANVAEAVRRTRAIGVDVSSGVERAPGEKDADMIRAFVATTRTAADEKFALDKGAAKRSLS</sequence>
<evidence type="ECO:0000256" key="8">
    <source>
        <dbReference type="ARBA" id="ARBA00023235"/>
    </source>
</evidence>
<dbReference type="PANTHER" id="PTHR42894">
    <property type="entry name" value="N-(5'-PHOSPHORIBOSYL)ANTHRANILATE ISOMERASE"/>
    <property type="match status" value="1"/>
</dbReference>
<dbReference type="SUPFAM" id="SSF51366">
    <property type="entry name" value="Ribulose-phoshate binding barrel"/>
    <property type="match status" value="1"/>
</dbReference>
<dbReference type="EMBL" id="JAOQNS010000013">
    <property type="protein sequence ID" value="MCW2309525.1"/>
    <property type="molecule type" value="Genomic_DNA"/>
</dbReference>
<dbReference type="NCBIfam" id="NF002295">
    <property type="entry name" value="PRK01222.1-1"/>
    <property type="match status" value="1"/>
</dbReference>
<keyword evidence="12" id="KW-1185">Reference proteome</keyword>
<dbReference type="InterPro" id="IPR011060">
    <property type="entry name" value="RibuloseP-bd_barrel"/>
</dbReference>
<organism evidence="11 12">
    <name type="scientific">Rhodobium gokarnense</name>
    <dbReference type="NCBI Taxonomy" id="364296"/>
    <lineage>
        <taxon>Bacteria</taxon>
        <taxon>Pseudomonadati</taxon>
        <taxon>Pseudomonadota</taxon>
        <taxon>Alphaproteobacteria</taxon>
        <taxon>Hyphomicrobiales</taxon>
        <taxon>Rhodobiaceae</taxon>
        <taxon>Rhodobium</taxon>
    </lineage>
</organism>
<protein>
    <recommendedName>
        <fullName evidence="4 9">N-(5'-phosphoribosyl)anthranilate isomerase</fullName>
        <shortName evidence="9">PRAI</shortName>
        <ecNumber evidence="3 9">5.3.1.24</ecNumber>
    </recommendedName>
</protein>
<name>A0ABT3HGJ5_9HYPH</name>
<proteinExistence type="inferred from homology"/>
<evidence type="ECO:0000313" key="11">
    <source>
        <dbReference type="EMBL" id="MCW2309525.1"/>
    </source>
</evidence>
<evidence type="ECO:0000313" key="12">
    <source>
        <dbReference type="Proteomes" id="UP001209755"/>
    </source>
</evidence>
<dbReference type="Gene3D" id="3.20.20.70">
    <property type="entry name" value="Aldolase class I"/>
    <property type="match status" value="1"/>
</dbReference>
<dbReference type="PANTHER" id="PTHR42894:SF1">
    <property type="entry name" value="N-(5'-PHOSPHORIBOSYL)ANTHRANILATE ISOMERASE"/>
    <property type="match status" value="1"/>
</dbReference>
<dbReference type="HAMAP" id="MF_00135">
    <property type="entry name" value="PRAI"/>
    <property type="match status" value="1"/>
</dbReference>
<evidence type="ECO:0000259" key="10">
    <source>
        <dbReference type="Pfam" id="PF00697"/>
    </source>
</evidence>
<evidence type="ECO:0000256" key="2">
    <source>
        <dbReference type="ARBA" id="ARBA00004664"/>
    </source>
</evidence>
<evidence type="ECO:0000256" key="7">
    <source>
        <dbReference type="ARBA" id="ARBA00023141"/>
    </source>
</evidence>